<dbReference type="SUPFAM" id="SSF141488">
    <property type="entry name" value="YdhA-like"/>
    <property type="match status" value="1"/>
</dbReference>
<protein>
    <recommendedName>
        <fullName evidence="6">C-type lysozyme inhibitor domain-containing protein</fullName>
    </recommendedName>
</protein>
<feature type="domain" description="C-type lysozyme inhibitor" evidence="6">
    <location>
        <begin position="59"/>
        <end position="93"/>
    </location>
</feature>
<keyword evidence="8" id="KW-1185">Reference proteome</keyword>
<dbReference type="AlphaFoldDB" id="A0A1S1YSI3"/>
<dbReference type="Gene3D" id="2.40.128.200">
    <property type="match status" value="1"/>
</dbReference>
<reference evidence="7 8" key="1">
    <citation type="journal article" date="2012" name="Int. J. Syst. Evol. Microbiol.">
        <title>Flammeovirga pacifica sp. nov., isolated from deep-sea sediment.</title>
        <authorList>
            <person name="Xu H."/>
            <person name="Fu Y."/>
            <person name="Yang N."/>
            <person name="Ding Z."/>
            <person name="Lai Q."/>
            <person name="Zeng R."/>
        </authorList>
    </citation>
    <scope>NUCLEOTIDE SEQUENCE [LARGE SCALE GENOMIC DNA]</scope>
    <source>
        <strain evidence="8">DSM 24597 / LMG 26175 / WPAGA1</strain>
    </source>
</reference>
<dbReference type="Pfam" id="PF09864">
    <property type="entry name" value="MliC"/>
    <property type="match status" value="1"/>
</dbReference>
<evidence type="ECO:0000256" key="5">
    <source>
        <dbReference type="SAM" id="SignalP"/>
    </source>
</evidence>
<name>A0A1S1YSI3_FLAPC</name>
<dbReference type="Proteomes" id="UP000179797">
    <property type="component" value="Unassembled WGS sequence"/>
</dbReference>
<dbReference type="InterPro" id="IPR036328">
    <property type="entry name" value="MliC_sf"/>
</dbReference>
<evidence type="ECO:0000259" key="6">
    <source>
        <dbReference type="Pfam" id="PF09864"/>
    </source>
</evidence>
<gene>
    <name evidence="7" type="ORF">NH26_20500</name>
</gene>
<dbReference type="RefSeq" id="WP_052431762.1">
    <property type="nucleotide sequence ID" value="NZ_JRYR02000002.1"/>
</dbReference>
<accession>A0A1S1YSI3</accession>
<organism evidence="7 8">
    <name type="scientific">Flammeovirga pacifica</name>
    <dbReference type="NCBI Taxonomy" id="915059"/>
    <lineage>
        <taxon>Bacteria</taxon>
        <taxon>Pseudomonadati</taxon>
        <taxon>Bacteroidota</taxon>
        <taxon>Cytophagia</taxon>
        <taxon>Cytophagales</taxon>
        <taxon>Flammeovirgaceae</taxon>
        <taxon>Flammeovirga</taxon>
    </lineage>
</organism>
<keyword evidence="3" id="KW-0564">Palmitate</keyword>
<dbReference type="EMBL" id="JRYR02000002">
    <property type="protein sequence ID" value="OHX63994.1"/>
    <property type="molecule type" value="Genomic_DNA"/>
</dbReference>
<evidence type="ECO:0000256" key="2">
    <source>
        <dbReference type="ARBA" id="ARBA00023136"/>
    </source>
</evidence>
<dbReference type="OrthoDB" id="946181at2"/>
<evidence type="ECO:0000256" key="1">
    <source>
        <dbReference type="ARBA" id="ARBA00022729"/>
    </source>
</evidence>
<comment type="caution">
    <text evidence="7">The sequence shown here is derived from an EMBL/GenBank/DDBJ whole genome shotgun (WGS) entry which is preliminary data.</text>
</comment>
<keyword evidence="4" id="KW-0449">Lipoprotein</keyword>
<dbReference type="STRING" id="915059.NH26_20500"/>
<dbReference type="InterPro" id="IPR018660">
    <property type="entry name" value="MliC"/>
</dbReference>
<evidence type="ECO:0000256" key="4">
    <source>
        <dbReference type="ARBA" id="ARBA00023288"/>
    </source>
</evidence>
<keyword evidence="2" id="KW-0472">Membrane</keyword>
<evidence type="ECO:0000256" key="3">
    <source>
        <dbReference type="ARBA" id="ARBA00023139"/>
    </source>
</evidence>
<evidence type="ECO:0000313" key="8">
    <source>
        <dbReference type="Proteomes" id="UP000179797"/>
    </source>
</evidence>
<keyword evidence="1 5" id="KW-0732">Signal</keyword>
<sequence length="386" mass="43966">MNKYFCLTLSLVLSLLLFNCGKSFEDTTSDKVIHFSAYHQPLNFEAKIIDEKLYLKDNQNKTYELKHTPSASGTKYTDGTYEFWTKGNDFIWSKSSQIICKGSKTIQIDTIVGDYGSDSYLKRKEGYDWVGVRISKFDENKINIKIRSRVDKKKPTCTADMIAFQEKNGVFHAFLNGAKVLFTFQDNTLDISSENGDALAYYCSGGGSMINTYQKLDQPLDKKQVDQRTYTAVESLFDITFFVSANNIKGKQIIEIQTNGLKYDETLKVPFDGTIVQTYVEDLNLDVSPELIIVGRNDNNEGVILAYSTNNKKSISQVYFPPINDDKDLSTGYMGNDDFSVVETTLIQRFPYYENGKTEGKVKQIQYKLKDGEASRKFVVDRVIKF</sequence>
<evidence type="ECO:0000313" key="7">
    <source>
        <dbReference type="EMBL" id="OHX63994.1"/>
    </source>
</evidence>
<feature type="signal peptide" evidence="5">
    <location>
        <begin position="1"/>
        <end position="25"/>
    </location>
</feature>
<proteinExistence type="predicted"/>
<feature type="chain" id="PRO_5010269547" description="C-type lysozyme inhibitor domain-containing protein" evidence="5">
    <location>
        <begin position="26"/>
        <end position="386"/>
    </location>
</feature>